<proteinExistence type="predicted"/>
<gene>
    <name evidence="6" type="ORF">ColLi_12725</name>
</gene>
<dbReference type="Pfam" id="PF00004">
    <property type="entry name" value="AAA"/>
    <property type="match status" value="2"/>
</dbReference>
<dbReference type="InterPro" id="IPR027417">
    <property type="entry name" value="P-loop_NTPase"/>
</dbReference>
<organism evidence="6 7">
    <name type="scientific">Colletotrichum liriopes</name>
    <dbReference type="NCBI Taxonomy" id="708192"/>
    <lineage>
        <taxon>Eukaryota</taxon>
        <taxon>Fungi</taxon>
        <taxon>Dikarya</taxon>
        <taxon>Ascomycota</taxon>
        <taxon>Pezizomycotina</taxon>
        <taxon>Sordariomycetes</taxon>
        <taxon>Hypocreomycetidae</taxon>
        <taxon>Glomerellales</taxon>
        <taxon>Glomerellaceae</taxon>
        <taxon>Colletotrichum</taxon>
        <taxon>Colletotrichum spaethianum species complex</taxon>
    </lineage>
</organism>
<comment type="caution">
    <text evidence="6">The sequence shown here is derived from an EMBL/GenBank/DDBJ whole genome shotgun (WGS) entry which is preliminary data.</text>
</comment>
<reference evidence="6 7" key="1">
    <citation type="submission" date="2021-07" db="EMBL/GenBank/DDBJ databases">
        <title>Genome data of Colletotrichum spaethianum.</title>
        <authorList>
            <person name="Utami Y.D."/>
            <person name="Hiruma K."/>
        </authorList>
    </citation>
    <scope>NUCLEOTIDE SEQUENCE [LARGE SCALE GENOMIC DNA]</scope>
    <source>
        <strain evidence="6 7">MAFF 242679</strain>
    </source>
</reference>
<evidence type="ECO:0000313" key="6">
    <source>
        <dbReference type="EMBL" id="GJC89887.1"/>
    </source>
</evidence>
<evidence type="ECO:0000256" key="2">
    <source>
        <dbReference type="ARBA" id="ARBA00022741"/>
    </source>
</evidence>
<evidence type="ECO:0000313" key="7">
    <source>
        <dbReference type="Proteomes" id="UP001055172"/>
    </source>
</evidence>
<dbReference type="InterPro" id="IPR015415">
    <property type="entry name" value="Spast_Vps4_C"/>
</dbReference>
<keyword evidence="3" id="KW-0496">Mitochondrion</keyword>
<comment type="subcellular location">
    <subcellularLocation>
        <location evidence="1">Mitochondrion outer membrane</location>
        <topology evidence="1">Single-pass membrane protein</topology>
    </subcellularLocation>
</comment>
<dbReference type="GO" id="GO:0005741">
    <property type="term" value="C:mitochondrial outer membrane"/>
    <property type="evidence" value="ECO:0007669"/>
    <property type="project" value="UniProtKB-SubCell"/>
</dbReference>
<feature type="domain" description="AAA+ ATPase" evidence="5">
    <location>
        <begin position="27"/>
        <end position="158"/>
    </location>
</feature>
<sequence>MVNITAIVQLSKLDTGTASSAILALIKAKGVLLYGPPGTGKTLLARAIAKSTGYSMIAVDPALINESSIGATEKLIRAAFTLARKLSPCIIFIDEVDCLFRRRKGNDTSWERAAVTQFLQSMDGLVQDKRAPFVLAATNRPMDLDSAFLRRLPHKVSLGLPDTKARTQILLLILKAVNLDQVDVDQLATSTDGFSGADLKALCSQAALDWSVQQNMGLDQLGSELEAPLTDEHFSTAFDKLKPGVSKKDLASLEEFTKRFGPTTRAVASRADPDSRIEKDYYKVTDAWTNFPPEAQKVIRWIDSQEPEEWNSPYFWEKKLLSLLVDPQTIGACWSDLAIDPKTEQEIKEILNHHKNGCESTQSYGLLGRAHTGGALVYGPPGTGKTQLARVLAHESGIVVICATPADLVSKYWGRDLKQSRVSSTWEDC</sequence>
<dbReference type="Gene3D" id="1.10.8.60">
    <property type="match status" value="1"/>
</dbReference>
<dbReference type="GO" id="GO:0005524">
    <property type="term" value="F:ATP binding"/>
    <property type="evidence" value="ECO:0007669"/>
    <property type="project" value="UniProtKB-KW"/>
</dbReference>
<dbReference type="InterPro" id="IPR003593">
    <property type="entry name" value="AAA+_ATPase"/>
</dbReference>
<keyword evidence="4" id="KW-0067">ATP-binding</keyword>
<dbReference type="Proteomes" id="UP001055172">
    <property type="component" value="Unassembled WGS sequence"/>
</dbReference>
<dbReference type="SMART" id="SM00382">
    <property type="entry name" value="AAA"/>
    <property type="match status" value="1"/>
</dbReference>
<keyword evidence="3" id="KW-0472">Membrane</keyword>
<dbReference type="InterPro" id="IPR041569">
    <property type="entry name" value="AAA_lid_3"/>
</dbReference>
<evidence type="ECO:0000259" key="5">
    <source>
        <dbReference type="SMART" id="SM00382"/>
    </source>
</evidence>
<protein>
    <submittedName>
        <fullName evidence="6">ATPase family AAA domain-containing protein 1-B</fullName>
    </submittedName>
</protein>
<evidence type="ECO:0000256" key="3">
    <source>
        <dbReference type="ARBA" id="ARBA00022787"/>
    </source>
</evidence>
<dbReference type="InterPro" id="IPR003959">
    <property type="entry name" value="ATPase_AAA_core"/>
</dbReference>
<dbReference type="Gene3D" id="3.40.50.300">
    <property type="entry name" value="P-loop containing nucleotide triphosphate hydrolases"/>
    <property type="match status" value="2"/>
</dbReference>
<name>A0AA37GZF9_9PEZI</name>
<dbReference type="GO" id="GO:0016887">
    <property type="term" value="F:ATP hydrolysis activity"/>
    <property type="evidence" value="ECO:0007669"/>
    <property type="project" value="InterPro"/>
</dbReference>
<dbReference type="Pfam" id="PF09336">
    <property type="entry name" value="Vps4_C"/>
    <property type="match status" value="1"/>
</dbReference>
<dbReference type="PANTHER" id="PTHR45644">
    <property type="entry name" value="AAA ATPASE, PUTATIVE (AFU_ORTHOLOGUE AFUA_2G12920)-RELATED-RELATED"/>
    <property type="match status" value="1"/>
</dbReference>
<dbReference type="EMBL" id="BPPX01000046">
    <property type="protein sequence ID" value="GJC89887.1"/>
    <property type="molecule type" value="Genomic_DNA"/>
</dbReference>
<dbReference type="InterPro" id="IPR051701">
    <property type="entry name" value="Mito_OM_Translocase_MSP1"/>
</dbReference>
<keyword evidence="3" id="KW-1000">Mitochondrion outer membrane</keyword>
<dbReference type="Pfam" id="PF17862">
    <property type="entry name" value="AAA_lid_3"/>
    <property type="match status" value="1"/>
</dbReference>
<evidence type="ECO:0000256" key="1">
    <source>
        <dbReference type="ARBA" id="ARBA00004572"/>
    </source>
</evidence>
<keyword evidence="2" id="KW-0547">Nucleotide-binding</keyword>
<dbReference type="CDD" id="cd19481">
    <property type="entry name" value="RecA-like_protease"/>
    <property type="match status" value="1"/>
</dbReference>
<dbReference type="SUPFAM" id="SSF52540">
    <property type="entry name" value="P-loop containing nucleoside triphosphate hydrolases"/>
    <property type="match status" value="2"/>
</dbReference>
<evidence type="ECO:0000256" key="4">
    <source>
        <dbReference type="ARBA" id="ARBA00022840"/>
    </source>
</evidence>
<dbReference type="AlphaFoldDB" id="A0AA37GZF9"/>
<accession>A0AA37GZF9</accession>
<keyword evidence="7" id="KW-1185">Reference proteome</keyword>